<name>A0A1J5PUG9_9ZZZZ</name>
<reference evidence="7" key="1">
    <citation type="submission" date="2016-10" db="EMBL/GenBank/DDBJ databases">
        <title>Sequence of Gallionella enrichment culture.</title>
        <authorList>
            <person name="Poehlein A."/>
            <person name="Muehling M."/>
            <person name="Daniel R."/>
        </authorList>
    </citation>
    <scope>NUCLEOTIDE SEQUENCE</scope>
</reference>
<dbReference type="Pfam" id="PF08544">
    <property type="entry name" value="GHMP_kinases_C"/>
    <property type="match status" value="1"/>
</dbReference>
<dbReference type="Pfam" id="PF00288">
    <property type="entry name" value="GHMP_kinases_N"/>
    <property type="match status" value="1"/>
</dbReference>
<dbReference type="GO" id="GO:0005524">
    <property type="term" value="F:ATP binding"/>
    <property type="evidence" value="ECO:0007669"/>
    <property type="project" value="UniProtKB-KW"/>
</dbReference>
<dbReference type="PANTHER" id="PTHR43527:SF2">
    <property type="entry name" value="4-DIPHOSPHOCYTIDYL-2-C-METHYL-D-ERYTHRITOL KINASE, CHLOROPLASTIC"/>
    <property type="match status" value="1"/>
</dbReference>
<dbReference type="InterPro" id="IPR006204">
    <property type="entry name" value="GHMP_kinase_N_dom"/>
</dbReference>
<dbReference type="InterPro" id="IPR020568">
    <property type="entry name" value="Ribosomal_Su5_D2-typ_SF"/>
</dbReference>
<dbReference type="InterPro" id="IPR036554">
    <property type="entry name" value="GHMP_kinase_C_sf"/>
</dbReference>
<sequence>MIAKEMRLTPDIALQINKSIPVAAGLAGGSADAAAALVAVDQLLGANLGRARLNEFAAELGSDVPFALAGGTAIGSGRGESLSPALARGEYHWVLVISSQGLSTPSVYAECDRLRQGREISTPRVTDALMHALRNGDAPALGKALMNDLQSAACSLRPALRLLLDVGEEYGALGSIVSGSGPTVAFLARDAEHALDLTVALSASGVAGQILRAVGPTSGARVIESR</sequence>
<dbReference type="Gene3D" id="3.30.230.10">
    <property type="match status" value="1"/>
</dbReference>
<dbReference type="AlphaFoldDB" id="A0A1J5PUG9"/>
<gene>
    <name evidence="7" type="primary">ispE_15</name>
    <name evidence="7" type="ORF">GALL_438440</name>
</gene>
<accession>A0A1J5PUG9</accession>
<dbReference type="EC" id="2.7.1.148" evidence="7"/>
<dbReference type="InterPro" id="IPR014721">
    <property type="entry name" value="Ribsml_uS5_D2-typ_fold_subgr"/>
</dbReference>
<feature type="domain" description="GHMP kinase N-terminal" evidence="5">
    <location>
        <begin position="7"/>
        <end position="71"/>
    </location>
</feature>
<evidence type="ECO:0000256" key="1">
    <source>
        <dbReference type="ARBA" id="ARBA00022679"/>
    </source>
</evidence>
<dbReference type="NCBIfam" id="NF002870">
    <property type="entry name" value="PRK03188.1"/>
    <property type="match status" value="1"/>
</dbReference>
<organism evidence="7">
    <name type="scientific">mine drainage metagenome</name>
    <dbReference type="NCBI Taxonomy" id="410659"/>
    <lineage>
        <taxon>unclassified sequences</taxon>
        <taxon>metagenomes</taxon>
        <taxon>ecological metagenomes</taxon>
    </lineage>
</organism>
<dbReference type="SUPFAM" id="SSF55060">
    <property type="entry name" value="GHMP Kinase, C-terminal domain"/>
    <property type="match status" value="1"/>
</dbReference>
<protein>
    <submittedName>
        <fullName evidence="7">4-diphosphocytidyl-2-C-methyl-D-erythritol kinase</fullName>
        <ecNumber evidence="7">2.7.1.148</ecNumber>
    </submittedName>
</protein>
<dbReference type="SUPFAM" id="SSF54211">
    <property type="entry name" value="Ribosomal protein S5 domain 2-like"/>
    <property type="match status" value="1"/>
</dbReference>
<evidence type="ECO:0000259" key="5">
    <source>
        <dbReference type="Pfam" id="PF00288"/>
    </source>
</evidence>
<proteinExistence type="predicted"/>
<keyword evidence="3 7" id="KW-0418">Kinase</keyword>
<keyword evidence="1 7" id="KW-0808">Transferase</keyword>
<evidence type="ECO:0000259" key="6">
    <source>
        <dbReference type="Pfam" id="PF08544"/>
    </source>
</evidence>
<dbReference type="PANTHER" id="PTHR43527">
    <property type="entry name" value="4-DIPHOSPHOCYTIDYL-2-C-METHYL-D-ERYTHRITOL KINASE, CHLOROPLASTIC"/>
    <property type="match status" value="1"/>
</dbReference>
<evidence type="ECO:0000313" key="7">
    <source>
        <dbReference type="EMBL" id="OIQ74504.1"/>
    </source>
</evidence>
<comment type="caution">
    <text evidence="7">The sequence shown here is derived from an EMBL/GenBank/DDBJ whole genome shotgun (WGS) entry which is preliminary data.</text>
</comment>
<dbReference type="EMBL" id="MLJW01002487">
    <property type="protein sequence ID" value="OIQ74504.1"/>
    <property type="molecule type" value="Genomic_DNA"/>
</dbReference>
<dbReference type="InterPro" id="IPR013750">
    <property type="entry name" value="GHMP_kinase_C_dom"/>
</dbReference>
<evidence type="ECO:0000256" key="3">
    <source>
        <dbReference type="ARBA" id="ARBA00022777"/>
    </source>
</evidence>
<dbReference type="GO" id="GO:0050515">
    <property type="term" value="F:4-(cytidine 5'-diphospho)-2-C-methyl-D-erythritol kinase activity"/>
    <property type="evidence" value="ECO:0007669"/>
    <property type="project" value="UniProtKB-EC"/>
</dbReference>
<evidence type="ECO:0000256" key="4">
    <source>
        <dbReference type="ARBA" id="ARBA00022840"/>
    </source>
</evidence>
<keyword evidence="2" id="KW-0547">Nucleotide-binding</keyword>
<evidence type="ECO:0000256" key="2">
    <source>
        <dbReference type="ARBA" id="ARBA00022741"/>
    </source>
</evidence>
<keyword evidence="4" id="KW-0067">ATP-binding</keyword>
<feature type="domain" description="GHMP kinase C-terminal" evidence="6">
    <location>
        <begin position="129"/>
        <end position="204"/>
    </location>
</feature>
<dbReference type="Gene3D" id="3.30.70.890">
    <property type="entry name" value="GHMP kinase, C-terminal domain"/>
    <property type="match status" value="1"/>
</dbReference>